<dbReference type="EMBL" id="JAGGKV010000007">
    <property type="protein sequence ID" value="MBP1964015.1"/>
    <property type="molecule type" value="Genomic_DNA"/>
</dbReference>
<evidence type="ECO:0000313" key="3">
    <source>
        <dbReference type="Proteomes" id="UP001519344"/>
    </source>
</evidence>
<dbReference type="RefSeq" id="WP_167054603.1">
    <property type="nucleotide sequence ID" value="NZ_JAAOZR010000007.1"/>
</dbReference>
<dbReference type="SUPFAM" id="SSF51735">
    <property type="entry name" value="NAD(P)-binding Rossmann-fold domains"/>
    <property type="match status" value="1"/>
</dbReference>
<dbReference type="InterPro" id="IPR036291">
    <property type="entry name" value="NAD(P)-bd_dom_sf"/>
</dbReference>
<dbReference type="Gene3D" id="3.40.50.720">
    <property type="entry name" value="NAD(P)-binding Rossmann-like Domain"/>
    <property type="match status" value="1"/>
</dbReference>
<sequence length="206" mass="22297">MHFLILGATGRVGSRVLEQALADHHRVTALVRSPQKINHSSEQLTLLQGDACHHQDIHRSLGGVDTVISCLGTDGGTVLTEATPLLIAAMKSHGVSRIVTIGTAGILQSKEHTGLLRYETPDTRRSSTRAAEEHRKAWELLQASGLAWTIVCPTYLPDGEALGTYRVARDFLPDDGKSISVGDTADFTYRVACADEYIGHRVGIAY</sequence>
<proteinExistence type="predicted"/>
<gene>
    <name evidence="2" type="ORF">J2Z65_003236</name>
</gene>
<evidence type="ECO:0000313" key="2">
    <source>
        <dbReference type="EMBL" id="MBP1964015.1"/>
    </source>
</evidence>
<dbReference type="PANTHER" id="PTHR43355">
    <property type="entry name" value="FLAVIN REDUCTASE (NADPH)"/>
    <property type="match status" value="1"/>
</dbReference>
<keyword evidence="3" id="KW-1185">Reference proteome</keyword>
<dbReference type="PANTHER" id="PTHR43355:SF2">
    <property type="entry name" value="FLAVIN REDUCTASE (NADPH)"/>
    <property type="match status" value="1"/>
</dbReference>
<protein>
    <submittedName>
        <fullName evidence="2">NADH-flavin reductase</fullName>
    </submittedName>
</protein>
<reference evidence="2 3" key="1">
    <citation type="submission" date="2021-03" db="EMBL/GenBank/DDBJ databases">
        <title>Genomic Encyclopedia of Type Strains, Phase IV (KMG-IV): sequencing the most valuable type-strain genomes for metagenomic binning, comparative biology and taxonomic classification.</title>
        <authorList>
            <person name="Goeker M."/>
        </authorList>
    </citation>
    <scope>NUCLEOTIDE SEQUENCE [LARGE SCALE GENOMIC DNA]</scope>
    <source>
        <strain evidence="2 3">DSM 24950</strain>
    </source>
</reference>
<accession>A0ABS4HZF2</accession>
<feature type="domain" description="NAD(P)-binding" evidence="1">
    <location>
        <begin position="7"/>
        <end position="191"/>
    </location>
</feature>
<name>A0ABS4HZF2_9BACL</name>
<evidence type="ECO:0000259" key="1">
    <source>
        <dbReference type="Pfam" id="PF13460"/>
    </source>
</evidence>
<dbReference type="InterPro" id="IPR051606">
    <property type="entry name" value="Polyketide_Oxido-like"/>
</dbReference>
<dbReference type="InterPro" id="IPR016040">
    <property type="entry name" value="NAD(P)-bd_dom"/>
</dbReference>
<organism evidence="2 3">
    <name type="scientific">Paenibacillus aceris</name>
    <dbReference type="NCBI Taxonomy" id="869555"/>
    <lineage>
        <taxon>Bacteria</taxon>
        <taxon>Bacillati</taxon>
        <taxon>Bacillota</taxon>
        <taxon>Bacilli</taxon>
        <taxon>Bacillales</taxon>
        <taxon>Paenibacillaceae</taxon>
        <taxon>Paenibacillus</taxon>
    </lineage>
</organism>
<dbReference type="Proteomes" id="UP001519344">
    <property type="component" value="Unassembled WGS sequence"/>
</dbReference>
<comment type="caution">
    <text evidence="2">The sequence shown here is derived from an EMBL/GenBank/DDBJ whole genome shotgun (WGS) entry which is preliminary data.</text>
</comment>
<dbReference type="Pfam" id="PF13460">
    <property type="entry name" value="NAD_binding_10"/>
    <property type="match status" value="1"/>
</dbReference>